<dbReference type="KEGG" id="jme:EEW87_004355"/>
<gene>
    <name evidence="1" type="ORF">EEW87_004355</name>
</gene>
<evidence type="ECO:0000313" key="1">
    <source>
        <dbReference type="EMBL" id="QFQ29731.1"/>
    </source>
</evidence>
<evidence type="ECO:0000313" key="2">
    <source>
        <dbReference type="Proteomes" id="UP000271708"/>
    </source>
</evidence>
<protein>
    <submittedName>
        <fullName evidence="1">Uncharacterized protein</fullName>
    </submittedName>
</protein>
<sequence>MSEQPLHSAVLDRIADAAFDRWRRDPRDLLCPHLDDDYDGPTVLSQGHMRCPACAEKAAPVECDGCGDSLLGRTEVCAVSVEYGDGGFVVDMRLCAGCRRAVTS</sequence>
<dbReference type="Proteomes" id="UP000271708">
    <property type="component" value="Chromosome"/>
</dbReference>
<organism evidence="1 2">
    <name type="scientific">Janibacter melonis</name>
    <dbReference type="NCBI Taxonomy" id="262209"/>
    <lineage>
        <taxon>Bacteria</taxon>
        <taxon>Bacillati</taxon>
        <taxon>Actinomycetota</taxon>
        <taxon>Actinomycetes</taxon>
        <taxon>Micrococcales</taxon>
        <taxon>Intrasporangiaceae</taxon>
        <taxon>Janibacter</taxon>
    </lineage>
</organism>
<proteinExistence type="predicted"/>
<dbReference type="AlphaFoldDB" id="A0A5P8FKP5"/>
<dbReference type="GeneID" id="59160381"/>
<name>A0A5P8FKP5_9MICO</name>
<dbReference type="RefSeq" id="WP_123091044.1">
    <property type="nucleotide sequence ID" value="NZ_CP044548.2"/>
</dbReference>
<dbReference type="EMBL" id="CP044548">
    <property type="protein sequence ID" value="QFQ29731.1"/>
    <property type="molecule type" value="Genomic_DNA"/>
</dbReference>
<reference evidence="1 2" key="1">
    <citation type="submission" date="2019-09" db="EMBL/GenBank/DDBJ databases">
        <title>Complete Genome Sequence of Janibacter melonis M714 with both human health impact and industrial applications.</title>
        <authorList>
            <person name="Jin M."/>
            <person name="Zhao Q.R."/>
        </authorList>
    </citation>
    <scope>NUCLEOTIDE SEQUENCE [LARGE SCALE GENOMIC DNA]</scope>
    <source>
        <strain evidence="1 2">M714</strain>
    </source>
</reference>
<accession>A0A5P8FKP5</accession>